<sequence length="213" mass="22323">MSDITIVGSGHMARAIGVRMIQSRKSVQIVGRNPTQTQALVEFLGAGATAATDGDAPEGGIVILALPHSSALEIVRSYSGQLSGKVVVHISNTVDPSNFDQLTIPYGTSGAEEAAALLPEDADLVKAFNTCFAGPLEKGAVGSEPLDVFIAGDSEDAKVQVSAVVAASGLRPIDVGPLRRARELEAFMLVIMGLQVNPQHLHFNWDTSLKLLP</sequence>
<comment type="caution">
    <text evidence="3">The sequence shown here is derived from an EMBL/GenBank/DDBJ whole genome shotgun (WGS) entry which is preliminary data.</text>
</comment>
<dbReference type="RefSeq" id="WP_345046128.1">
    <property type="nucleotide sequence ID" value="NZ_BAABED010000001.1"/>
</dbReference>
<evidence type="ECO:0000313" key="4">
    <source>
        <dbReference type="Proteomes" id="UP001589536"/>
    </source>
</evidence>
<dbReference type="Pfam" id="PF03807">
    <property type="entry name" value="F420_oxidored"/>
    <property type="match status" value="1"/>
</dbReference>
<dbReference type="PANTHER" id="PTHR14239:SF10">
    <property type="entry name" value="REDUCTASE"/>
    <property type="match status" value="1"/>
</dbReference>
<proteinExistence type="predicted"/>
<dbReference type="InterPro" id="IPR028939">
    <property type="entry name" value="P5C_Rdtase_cat_N"/>
</dbReference>
<protein>
    <submittedName>
        <fullName evidence="3">NADPH-dependent F420 reductase</fullName>
    </submittedName>
</protein>
<dbReference type="EMBL" id="JBHMBH010000021">
    <property type="protein sequence ID" value="MFB9714451.1"/>
    <property type="molecule type" value="Genomic_DNA"/>
</dbReference>
<evidence type="ECO:0000259" key="2">
    <source>
        <dbReference type="Pfam" id="PF03807"/>
    </source>
</evidence>
<dbReference type="InterPro" id="IPR036291">
    <property type="entry name" value="NAD(P)-bd_dom_sf"/>
</dbReference>
<evidence type="ECO:0000256" key="1">
    <source>
        <dbReference type="ARBA" id="ARBA00023002"/>
    </source>
</evidence>
<keyword evidence="1" id="KW-0560">Oxidoreductase</keyword>
<dbReference type="SUPFAM" id="SSF51735">
    <property type="entry name" value="NAD(P)-binding Rossmann-fold domains"/>
    <property type="match status" value="1"/>
</dbReference>
<organism evidence="3 4">
    <name type="scientific">Arthrobacter methylotrophus</name>
    <dbReference type="NCBI Taxonomy" id="121291"/>
    <lineage>
        <taxon>Bacteria</taxon>
        <taxon>Bacillati</taxon>
        <taxon>Actinomycetota</taxon>
        <taxon>Actinomycetes</taxon>
        <taxon>Micrococcales</taxon>
        <taxon>Micrococcaceae</taxon>
        <taxon>Arthrobacter</taxon>
    </lineage>
</organism>
<dbReference type="PANTHER" id="PTHR14239">
    <property type="entry name" value="DUDULIN-RELATED"/>
    <property type="match status" value="1"/>
</dbReference>
<name>A0ABV5UPI7_9MICC</name>
<reference evidence="3 4" key="1">
    <citation type="submission" date="2024-09" db="EMBL/GenBank/DDBJ databases">
        <authorList>
            <person name="Sun Q."/>
            <person name="Mori K."/>
        </authorList>
    </citation>
    <scope>NUCLEOTIDE SEQUENCE [LARGE SCALE GENOMIC DNA]</scope>
    <source>
        <strain evidence="3 4">JCM 13519</strain>
    </source>
</reference>
<dbReference type="InterPro" id="IPR051267">
    <property type="entry name" value="STEAP_metalloreductase"/>
</dbReference>
<dbReference type="Gene3D" id="3.40.50.720">
    <property type="entry name" value="NAD(P)-binding Rossmann-like Domain"/>
    <property type="match status" value="1"/>
</dbReference>
<feature type="domain" description="Pyrroline-5-carboxylate reductase catalytic N-terminal" evidence="2">
    <location>
        <begin position="4"/>
        <end position="92"/>
    </location>
</feature>
<keyword evidence="4" id="KW-1185">Reference proteome</keyword>
<accession>A0ABV5UPI7</accession>
<evidence type="ECO:0000313" key="3">
    <source>
        <dbReference type="EMBL" id="MFB9714451.1"/>
    </source>
</evidence>
<dbReference type="Proteomes" id="UP001589536">
    <property type="component" value="Unassembled WGS sequence"/>
</dbReference>
<gene>
    <name evidence="3" type="ORF">ACFFPI_09990</name>
</gene>